<dbReference type="InterPro" id="IPR026444">
    <property type="entry name" value="Secre_tail"/>
</dbReference>
<sequence length="581" mass="61925">MRAKIYLTASILFLLLTPFSISGQGIIISSGAYVIANNGNLMTYQNFTNNGSFTQNGGAVTFAGTTQTLNGTTNTTFNQLNINSGSTTTVNSSQQIGGVLLSNGSLNANGNLTLLSTATQTALIDGSGIGVVTGNLTMQRYLAAGFGYKYFSSPFTAATVNAFASTVDLNAAFPNFYTYIESKASSGWTNYSTTTNLLNPLKGYAADFGALTAQKLVTITGVVSNGTLSSTLFNTNQPYTLGFNLVGNPYPSPIDWNASTGWTKTNIDNAIYFFDSGTTSQYTGTYSSYINNVSSDGIANNIIASMQGFFVHVSNGTFPVTATLALSNPVRVNNLSPVFHKTSAISDPSALKPRTLLRLSAGYAGSPDSSDPIVVYTEEIATTGFDSKLDAIKLMNTNDQVPNLYGIASDATKLAIYALPSIDTNTVIPLVLSTDKSGLIDFNMRNIENLPAGLQVYLSDAKTGSNQILTENRTFSLQLPSGDYAGRFSMRFKPLKTAINPNSSKDIFNVSGSNGKLTVYIDLETEQNGDLILVNLLGQVLFRQKLNGNGTYEINTSVNTGIYIVSFVSSSSIHSKKIFLN</sequence>
<dbReference type="EMBL" id="JACHCE010000009">
    <property type="protein sequence ID" value="MBB5638640.1"/>
    <property type="molecule type" value="Genomic_DNA"/>
</dbReference>
<evidence type="ECO:0000313" key="1">
    <source>
        <dbReference type="EMBL" id="MBB5638640.1"/>
    </source>
</evidence>
<reference evidence="1 2" key="1">
    <citation type="submission" date="2020-08" db="EMBL/GenBank/DDBJ databases">
        <title>Genomic Encyclopedia of Type Strains, Phase IV (KMG-V): Genome sequencing to study the core and pangenomes of soil and plant-associated prokaryotes.</title>
        <authorList>
            <person name="Whitman W."/>
        </authorList>
    </citation>
    <scope>NUCLEOTIDE SEQUENCE [LARGE SCALE GENOMIC DNA]</scope>
    <source>
        <strain evidence="1 2">S3M1</strain>
    </source>
</reference>
<evidence type="ECO:0008006" key="3">
    <source>
        <dbReference type="Google" id="ProtNLM"/>
    </source>
</evidence>
<evidence type="ECO:0000313" key="2">
    <source>
        <dbReference type="Proteomes" id="UP000537204"/>
    </source>
</evidence>
<dbReference type="AlphaFoldDB" id="A0A7W8ZRF2"/>
<comment type="caution">
    <text evidence="1">The sequence shown here is derived from an EMBL/GenBank/DDBJ whole genome shotgun (WGS) entry which is preliminary data.</text>
</comment>
<protein>
    <recommendedName>
        <fullName evidence="3">Secretion system C-terminal sorting domain-containing protein</fullName>
    </recommendedName>
</protein>
<proteinExistence type="predicted"/>
<accession>A0A7W8ZRF2</accession>
<gene>
    <name evidence="1" type="ORF">HDE68_004572</name>
</gene>
<dbReference type="Proteomes" id="UP000537204">
    <property type="component" value="Unassembled WGS sequence"/>
</dbReference>
<name>A0A7W8ZRF2_9SPHI</name>
<dbReference type="RefSeq" id="WP_183884449.1">
    <property type="nucleotide sequence ID" value="NZ_JACHCE010000009.1"/>
</dbReference>
<organism evidence="1 2">
    <name type="scientific">Pedobacter cryoconitis</name>
    <dbReference type="NCBI Taxonomy" id="188932"/>
    <lineage>
        <taxon>Bacteria</taxon>
        <taxon>Pseudomonadati</taxon>
        <taxon>Bacteroidota</taxon>
        <taxon>Sphingobacteriia</taxon>
        <taxon>Sphingobacteriales</taxon>
        <taxon>Sphingobacteriaceae</taxon>
        <taxon>Pedobacter</taxon>
    </lineage>
</organism>
<dbReference type="NCBIfam" id="TIGR04183">
    <property type="entry name" value="Por_Secre_tail"/>
    <property type="match status" value="1"/>
</dbReference>